<dbReference type="RefSeq" id="WP_143154410.1">
    <property type="nucleotide sequence ID" value="NZ_FQVC01000002.1"/>
</dbReference>
<evidence type="ECO:0000313" key="2">
    <source>
        <dbReference type="Proteomes" id="UP000184533"/>
    </source>
</evidence>
<dbReference type="Proteomes" id="UP000184533">
    <property type="component" value="Unassembled WGS sequence"/>
</dbReference>
<reference evidence="1 2" key="1">
    <citation type="submission" date="2016-11" db="EMBL/GenBank/DDBJ databases">
        <authorList>
            <person name="Jaros S."/>
            <person name="Januszkiewicz K."/>
            <person name="Wedrychowicz H."/>
        </authorList>
    </citation>
    <scope>NUCLEOTIDE SEQUENCE [LARGE SCALE GENOMIC DNA]</scope>
    <source>
        <strain evidence="1 2">DSM 17137</strain>
    </source>
</reference>
<dbReference type="InterPro" id="IPR043129">
    <property type="entry name" value="ATPase_NBD"/>
</dbReference>
<name>A0A1M4V7M4_9HYPH</name>
<dbReference type="SUPFAM" id="SSF46785">
    <property type="entry name" value="Winged helix' DNA-binding domain"/>
    <property type="match status" value="1"/>
</dbReference>
<accession>A0A1M4V7M4</accession>
<dbReference type="PANTHER" id="PTHR18964:SF173">
    <property type="entry name" value="GLUCOKINASE"/>
    <property type="match status" value="1"/>
</dbReference>
<dbReference type="PANTHER" id="PTHR18964">
    <property type="entry name" value="ROK (REPRESSOR, ORF, KINASE) FAMILY"/>
    <property type="match status" value="1"/>
</dbReference>
<organism evidence="1 2">
    <name type="scientific">Devosia limi DSM 17137</name>
    <dbReference type="NCBI Taxonomy" id="1121477"/>
    <lineage>
        <taxon>Bacteria</taxon>
        <taxon>Pseudomonadati</taxon>
        <taxon>Pseudomonadota</taxon>
        <taxon>Alphaproteobacteria</taxon>
        <taxon>Hyphomicrobiales</taxon>
        <taxon>Devosiaceae</taxon>
        <taxon>Devosia</taxon>
    </lineage>
</organism>
<dbReference type="Gene3D" id="3.30.420.40">
    <property type="match status" value="2"/>
</dbReference>
<dbReference type="GO" id="GO:0016301">
    <property type="term" value="F:kinase activity"/>
    <property type="evidence" value="ECO:0007669"/>
    <property type="project" value="UniProtKB-KW"/>
</dbReference>
<keyword evidence="1" id="KW-0418">Kinase</keyword>
<keyword evidence="1" id="KW-0808">Transferase</keyword>
<dbReference type="InterPro" id="IPR000600">
    <property type="entry name" value="ROK"/>
</dbReference>
<gene>
    <name evidence="1" type="ORF">SAMN02745223_00785</name>
</gene>
<dbReference type="InterPro" id="IPR036388">
    <property type="entry name" value="WH-like_DNA-bd_sf"/>
</dbReference>
<dbReference type="Pfam" id="PF00480">
    <property type="entry name" value="ROK"/>
    <property type="match status" value="1"/>
</dbReference>
<sequence>MARHVSDSDSVRRQNRGLVMGALRVNGSLSRTALAAQTGLSHASITAITQDMLAQDIIVELAAGEKSDAKTRGRPAVLVGFNRAIGYAALVEIDVNRTRLSLVDHGGVLVDRIETPLTPATFHGTPPVAFLRERLEQLVSRNPTEARKLLRVAISVQGILDRDGLGLKWSPIQHLAGTPLVSQLTEIFNLPVTLYKRGRLLAEGTRWLNPNLHDASVATVFVGSTVAMGMTFRGQILGRSDEGATEFGHMNHIPNGALCRCGMRGCVEAYASDYGVLRTAYSVPETATPAPAVPAAEYDGLIARAEAGDRAATHAFNLAGRAIGFGLSRMMAVFDPAHILIVGPGARAFPLMRAEIDAALAGALVCRVNGMPQIVALRDEGEPIFHGLMMKTLNEIDQNDFAALPSAPRAAPEFASTAARR</sequence>
<dbReference type="EMBL" id="FQVC01000002">
    <property type="protein sequence ID" value="SHE64954.1"/>
    <property type="molecule type" value="Genomic_DNA"/>
</dbReference>
<dbReference type="InterPro" id="IPR036390">
    <property type="entry name" value="WH_DNA-bd_sf"/>
</dbReference>
<evidence type="ECO:0000313" key="1">
    <source>
        <dbReference type="EMBL" id="SHE64954.1"/>
    </source>
</evidence>
<dbReference type="Gene3D" id="1.10.10.10">
    <property type="entry name" value="Winged helix-like DNA-binding domain superfamily/Winged helix DNA-binding domain"/>
    <property type="match status" value="1"/>
</dbReference>
<dbReference type="SUPFAM" id="SSF53067">
    <property type="entry name" value="Actin-like ATPase domain"/>
    <property type="match status" value="2"/>
</dbReference>
<protein>
    <submittedName>
        <fullName evidence="1">Sugar kinase of the NBD/HSP70 family, may contain an N-terminal HTH domain</fullName>
    </submittedName>
</protein>
<dbReference type="AlphaFoldDB" id="A0A1M4V7M4"/>
<proteinExistence type="predicted"/>
<dbReference type="OrthoDB" id="9810372at2"/>